<dbReference type="InterPro" id="IPR029257">
    <property type="entry name" value="RAB3GAP2_C"/>
</dbReference>
<protein>
    <recommendedName>
        <fullName evidence="9">Rab3 GTPase-activating protein non-catalytic subunit</fullName>
    </recommendedName>
</protein>
<reference evidence="7" key="1">
    <citation type="submission" date="2022-01" db="EMBL/GenBank/DDBJ databases">
        <authorList>
            <person name="King R."/>
        </authorList>
    </citation>
    <scope>NUCLEOTIDE SEQUENCE</scope>
</reference>
<keyword evidence="8" id="KW-1185">Reference proteome</keyword>
<sequence length="1294" mass="146324">MSCEISVIASINEIDKIRKILFPLDSQNGTDSWLHSCKVSASSVGDLIVIANERTIVVLTPKWDPQSSTNLFQISYKGLIHDYDKVKAILCLTIPGQDGSSHLSADWTCIVIGFDSGYVRCYTENCDMLFEEQFNAENIVTITSKCQKSAKHSIPRPEEIYIQYQSVVCIINGQQLISILKNCHNDTPPTNQDLASLMPKKWGFQEQSLINDSAVVGLNVANTFDHLLIASTCGGFYTKYRAMPPNNTLVIAAGSKPFLGYHYALEGGGQPVLSDVAKAVASKLKSTLPTWLIGNKSSQEKPISFFAQPADPMGCRFGLCDLRRAATDIILSPDHKLAAVCDTLGRVLVIDCFKGIVLKIFKGYREGQCSFIQVADERKSKSRLENKVAHFLVIYSPKKGTIEVFSVQQGSKIAVFSASKHSRLLYVSYGLQGFTTASKSKRSCVCTTLFIDNTGLIKELLIPFHFTLSEKNNKRAKDLHLYKKFRHLLKTGDLENEKILNEALNICTELNTNDIKCQIVEFLLDNKNLSAEFILNCVNFFLENLDGEDNKNLKILCQNTSVLLKLFIFLSNPCKSEDRNAEDNAEFSFNTEVKEMVNLRKLLNLSIINDIANMSQPHVKFSDNLDFSASKFVSAFDYSTPETIPLKRNYDEKLLFKVSELLFKPYIDGKSQNFTELQEKLKETKIPTKNLFDLLLNYWVNRSLNLSSKLEEDMKKLLTLLNVIVKTSVGEIEEIEYSEISGFWSYIRSILIDSSRPFPALMAAILCKIAAQTCMKATQLDESSTSLGDMEVLTQEDIEWGLVIGKLEDISLLNIILSTKPLAKDCPLPKLKYDKVDVSLNYILQKGRGSVSELVAQWLTTIGFNPENIILNESFKKYEEDFENQSKEVNLNDYKEDKEEEQIFDSLNLLKEQFPYSLEANCLLTNMSWEYATAWQKDMQDLSLLNASISCLNNVQNLQIKQGLYQLLWNTHLKIVNENACKLINKVGKLPKERLCRQDTGLTDYQLSLFLSISTDFLDAFMETVNASYNIPKEAIKFENIWENDGKPLVELAMQQRVVNFELLFLHYQLSLVLLMTTTFSVKQSKPINNLFDASIVNLFFTDLQKKIQVSSNKSDIRLNSNRIQFLFKIILASMDSITANESGKIYSTDHVYWMSKSLNLGKIWNLDVDSLRRYQVVQLYSRGFDVLADELIPTVNESQELGKCLLIVAAKRLSQFLVASPQLSDNISALSPALTKYMQSLDDEWCASTSLKDTTMLTTHVVHCLTEEDDEYKLASVLLDACKTLEEIQSQKQ</sequence>
<dbReference type="Proteomes" id="UP001153636">
    <property type="component" value="Chromosome 16"/>
</dbReference>
<proteinExistence type="inferred from homology"/>
<dbReference type="GO" id="GO:0005737">
    <property type="term" value="C:cytoplasm"/>
    <property type="evidence" value="ECO:0007669"/>
    <property type="project" value="UniProtKB-SubCell"/>
</dbReference>
<gene>
    <name evidence="7" type="ORF">PSYICH_LOCUS5200</name>
</gene>
<dbReference type="OrthoDB" id="2019917at2759"/>
<evidence type="ECO:0008006" key="9">
    <source>
        <dbReference type="Google" id="ProtNLM"/>
    </source>
</evidence>
<evidence type="ECO:0000256" key="2">
    <source>
        <dbReference type="ARBA" id="ARBA00008153"/>
    </source>
</evidence>
<organism evidence="7 8">
    <name type="scientific">Psylliodes chrysocephalus</name>
    <dbReference type="NCBI Taxonomy" id="3402493"/>
    <lineage>
        <taxon>Eukaryota</taxon>
        <taxon>Metazoa</taxon>
        <taxon>Ecdysozoa</taxon>
        <taxon>Arthropoda</taxon>
        <taxon>Hexapoda</taxon>
        <taxon>Insecta</taxon>
        <taxon>Pterygota</taxon>
        <taxon>Neoptera</taxon>
        <taxon>Endopterygota</taxon>
        <taxon>Coleoptera</taxon>
        <taxon>Polyphaga</taxon>
        <taxon>Cucujiformia</taxon>
        <taxon>Chrysomeloidea</taxon>
        <taxon>Chrysomelidae</taxon>
        <taxon>Galerucinae</taxon>
        <taxon>Alticini</taxon>
        <taxon>Psylliodes</taxon>
    </lineage>
</organism>
<evidence type="ECO:0000256" key="4">
    <source>
        <dbReference type="ARBA" id="ARBA00022490"/>
    </source>
</evidence>
<accession>A0A9P0CIL3</accession>
<evidence type="ECO:0000313" key="7">
    <source>
        <dbReference type="EMBL" id="CAH1104112.1"/>
    </source>
</evidence>
<name>A0A9P0CIL3_9CUCU</name>
<keyword evidence="3" id="KW-0343">GTPase activation</keyword>
<evidence type="ECO:0000313" key="8">
    <source>
        <dbReference type="Proteomes" id="UP001153636"/>
    </source>
</evidence>
<dbReference type="InterPro" id="IPR026059">
    <property type="entry name" value="Rab3GAP2"/>
</dbReference>
<evidence type="ECO:0000259" key="6">
    <source>
        <dbReference type="Pfam" id="PF14656"/>
    </source>
</evidence>
<dbReference type="GO" id="GO:0005096">
    <property type="term" value="F:GTPase activator activity"/>
    <property type="evidence" value="ECO:0007669"/>
    <property type="project" value="UniProtKB-KW"/>
</dbReference>
<comment type="subcellular location">
    <subcellularLocation>
        <location evidence="1">Cytoplasm</location>
    </subcellularLocation>
</comment>
<dbReference type="PANTHER" id="PTHR12472:SF0">
    <property type="entry name" value="RAB3 GTPASE-ACTIVATING PROTEIN NON-CATALYTIC SUBUNIT"/>
    <property type="match status" value="1"/>
</dbReference>
<dbReference type="InterPro" id="IPR036322">
    <property type="entry name" value="WD40_repeat_dom_sf"/>
</dbReference>
<dbReference type="Pfam" id="PF14656">
    <property type="entry name" value="RAB3GAP2_C"/>
    <property type="match status" value="1"/>
</dbReference>
<dbReference type="InterPro" id="IPR032839">
    <property type="entry name" value="RAB3GAP_N"/>
</dbReference>
<dbReference type="Pfam" id="PF14655">
    <property type="entry name" value="RAB3GAP2_N"/>
    <property type="match status" value="1"/>
</dbReference>
<evidence type="ECO:0000259" key="5">
    <source>
        <dbReference type="Pfam" id="PF14655"/>
    </source>
</evidence>
<comment type="similarity">
    <text evidence="2">Belongs to the Rab3-GAP regulatory subunit family.</text>
</comment>
<keyword evidence="4" id="KW-0963">Cytoplasm</keyword>
<dbReference type="EMBL" id="OV651828">
    <property type="protein sequence ID" value="CAH1104112.1"/>
    <property type="molecule type" value="Genomic_DNA"/>
</dbReference>
<feature type="domain" description="Rab3-GAP regulatory subunit N-terminal" evidence="5">
    <location>
        <begin position="33"/>
        <end position="425"/>
    </location>
</feature>
<evidence type="ECO:0000256" key="3">
    <source>
        <dbReference type="ARBA" id="ARBA00022468"/>
    </source>
</evidence>
<dbReference type="SUPFAM" id="SSF50978">
    <property type="entry name" value="WD40 repeat-like"/>
    <property type="match status" value="1"/>
</dbReference>
<dbReference type="PANTHER" id="PTHR12472">
    <property type="entry name" value="RAB3-GAP REGULATORY DOMAIN"/>
    <property type="match status" value="1"/>
</dbReference>
<evidence type="ECO:0000256" key="1">
    <source>
        <dbReference type="ARBA" id="ARBA00004496"/>
    </source>
</evidence>
<feature type="domain" description="Rab3GAP regulatory subunit C-terminal" evidence="6">
    <location>
        <begin position="691"/>
        <end position="1267"/>
    </location>
</feature>